<accession>A0A4Z2FKJ9</accession>
<evidence type="ECO:0000313" key="2">
    <source>
        <dbReference type="EMBL" id="TNN41495.1"/>
    </source>
</evidence>
<feature type="compositionally biased region" description="Basic and acidic residues" evidence="1">
    <location>
        <begin position="68"/>
        <end position="78"/>
    </location>
</feature>
<dbReference type="AlphaFoldDB" id="A0A4Z2FKJ9"/>
<name>A0A4Z2FKJ9_9TELE</name>
<protein>
    <submittedName>
        <fullName evidence="2">Uncharacterized protein</fullName>
    </submittedName>
</protein>
<sequence>MDDWTVCGFVPLLFGSDVKAFIKSSKRKERRAFSAAAARTTKGQPGTNNLRVPEEQRQEISNGLKSSPPRDREITPSE</sequence>
<comment type="caution">
    <text evidence="2">The sequence shown here is derived from an EMBL/GenBank/DDBJ whole genome shotgun (WGS) entry which is preliminary data.</text>
</comment>
<evidence type="ECO:0000313" key="3">
    <source>
        <dbReference type="Proteomes" id="UP000314294"/>
    </source>
</evidence>
<evidence type="ECO:0000256" key="1">
    <source>
        <dbReference type="SAM" id="MobiDB-lite"/>
    </source>
</evidence>
<dbReference type="Proteomes" id="UP000314294">
    <property type="component" value="Unassembled WGS sequence"/>
</dbReference>
<gene>
    <name evidence="2" type="ORF">EYF80_048353</name>
</gene>
<dbReference type="EMBL" id="SRLO01001104">
    <property type="protein sequence ID" value="TNN41495.1"/>
    <property type="molecule type" value="Genomic_DNA"/>
</dbReference>
<proteinExistence type="predicted"/>
<reference evidence="2 3" key="1">
    <citation type="submission" date="2019-03" db="EMBL/GenBank/DDBJ databases">
        <title>First draft genome of Liparis tanakae, snailfish: a comprehensive survey of snailfish specific genes.</title>
        <authorList>
            <person name="Kim W."/>
            <person name="Song I."/>
            <person name="Jeong J.-H."/>
            <person name="Kim D."/>
            <person name="Kim S."/>
            <person name="Ryu S."/>
            <person name="Song J.Y."/>
            <person name="Lee S.K."/>
        </authorList>
    </citation>
    <scope>NUCLEOTIDE SEQUENCE [LARGE SCALE GENOMIC DNA]</scope>
    <source>
        <tissue evidence="2">Muscle</tissue>
    </source>
</reference>
<organism evidence="2 3">
    <name type="scientific">Liparis tanakae</name>
    <name type="common">Tanaka's snailfish</name>
    <dbReference type="NCBI Taxonomy" id="230148"/>
    <lineage>
        <taxon>Eukaryota</taxon>
        <taxon>Metazoa</taxon>
        <taxon>Chordata</taxon>
        <taxon>Craniata</taxon>
        <taxon>Vertebrata</taxon>
        <taxon>Euteleostomi</taxon>
        <taxon>Actinopterygii</taxon>
        <taxon>Neopterygii</taxon>
        <taxon>Teleostei</taxon>
        <taxon>Neoteleostei</taxon>
        <taxon>Acanthomorphata</taxon>
        <taxon>Eupercaria</taxon>
        <taxon>Perciformes</taxon>
        <taxon>Cottioidei</taxon>
        <taxon>Cottales</taxon>
        <taxon>Liparidae</taxon>
        <taxon>Liparis</taxon>
    </lineage>
</organism>
<keyword evidence="3" id="KW-1185">Reference proteome</keyword>
<feature type="region of interest" description="Disordered" evidence="1">
    <location>
        <begin position="33"/>
        <end position="78"/>
    </location>
</feature>
<feature type="compositionally biased region" description="Polar residues" evidence="1">
    <location>
        <begin position="41"/>
        <end position="50"/>
    </location>
</feature>